<dbReference type="Proteomes" id="UP000287144">
    <property type="component" value="Unassembled WGS sequence"/>
</dbReference>
<reference evidence="2 3" key="1">
    <citation type="submission" date="2017-06" db="EMBL/GenBank/DDBJ databases">
        <title>Comparative genomic analysis of Ambrosia Fusariam Clade fungi.</title>
        <authorList>
            <person name="Stajich J.E."/>
            <person name="Carrillo J."/>
            <person name="Kijimoto T."/>
            <person name="Eskalen A."/>
            <person name="O'Donnell K."/>
            <person name="Kasson M."/>
        </authorList>
    </citation>
    <scope>NUCLEOTIDE SEQUENCE [LARGE SCALE GENOMIC DNA]</scope>
    <source>
        <strain evidence="2 3">NRRL62579</strain>
    </source>
</reference>
<proteinExistence type="predicted"/>
<name>A0A428TZK2_9HYPO</name>
<keyword evidence="3" id="KW-1185">Reference proteome</keyword>
<dbReference type="AlphaFoldDB" id="A0A428TZK2"/>
<sequence>MSDRQVPVGVMNAYFMYRISRCQDYLGPLQFSFCELLTLTRQFGCQEKRDKIYGLLGLATTDEVNTLITPDYTSPLGEPVCLSQLESEMASKVTDLQSKGSLSTKSNKKVWMDPQCFKQQQSFPWEQTPGLEEILVRTGHTRRSLEKLALTLTAGKSWYGTPIANRAGMLADFAACLVTKWLWWALEPDAFGSNDEKSRNNSGDQGNSANLMDGQVVGDEKYKETWIELV</sequence>
<accession>A0A428TZK2</accession>
<protein>
    <submittedName>
        <fullName evidence="2">Uncharacterized protein</fullName>
    </submittedName>
</protein>
<comment type="caution">
    <text evidence="2">The sequence shown here is derived from an EMBL/GenBank/DDBJ whole genome shotgun (WGS) entry which is preliminary data.</text>
</comment>
<dbReference type="EMBL" id="NKCK01000040">
    <property type="protein sequence ID" value="RSM07452.1"/>
    <property type="molecule type" value="Genomic_DNA"/>
</dbReference>
<evidence type="ECO:0000313" key="2">
    <source>
        <dbReference type="EMBL" id="RSM07452.1"/>
    </source>
</evidence>
<evidence type="ECO:0000313" key="3">
    <source>
        <dbReference type="Proteomes" id="UP000287144"/>
    </source>
</evidence>
<dbReference type="STRING" id="1325735.A0A428TZK2"/>
<feature type="compositionally biased region" description="Polar residues" evidence="1">
    <location>
        <begin position="200"/>
        <end position="210"/>
    </location>
</feature>
<feature type="region of interest" description="Disordered" evidence="1">
    <location>
        <begin position="194"/>
        <end position="214"/>
    </location>
</feature>
<evidence type="ECO:0000256" key="1">
    <source>
        <dbReference type="SAM" id="MobiDB-lite"/>
    </source>
</evidence>
<organism evidence="2 3">
    <name type="scientific">Fusarium oligoseptatum</name>
    <dbReference type="NCBI Taxonomy" id="2604345"/>
    <lineage>
        <taxon>Eukaryota</taxon>
        <taxon>Fungi</taxon>
        <taxon>Dikarya</taxon>
        <taxon>Ascomycota</taxon>
        <taxon>Pezizomycotina</taxon>
        <taxon>Sordariomycetes</taxon>
        <taxon>Hypocreomycetidae</taxon>
        <taxon>Hypocreales</taxon>
        <taxon>Nectriaceae</taxon>
        <taxon>Fusarium</taxon>
        <taxon>Fusarium solani species complex</taxon>
    </lineage>
</organism>
<gene>
    <name evidence="2" type="ORF">CEP52_005233</name>
</gene>